<reference evidence="1 2" key="1">
    <citation type="submission" date="2021-06" db="EMBL/GenBank/DDBJ databases">
        <authorList>
            <person name="Kallberg Y."/>
            <person name="Tangrot J."/>
            <person name="Rosling A."/>
        </authorList>
    </citation>
    <scope>NUCLEOTIDE SEQUENCE [LARGE SCALE GENOMIC DNA]</scope>
    <source>
        <strain evidence="1 2">120-4 pot B 10/14</strain>
    </source>
</reference>
<proteinExistence type="predicted"/>
<gene>
    <name evidence="1" type="ORF">GMARGA_LOCUS27283</name>
</gene>
<evidence type="ECO:0000313" key="1">
    <source>
        <dbReference type="EMBL" id="CAG8819350.1"/>
    </source>
</evidence>
<evidence type="ECO:0000313" key="2">
    <source>
        <dbReference type="Proteomes" id="UP000789901"/>
    </source>
</evidence>
<feature type="non-terminal residue" evidence="1">
    <location>
        <position position="152"/>
    </location>
</feature>
<dbReference type="EMBL" id="CAJVQB010033162">
    <property type="protein sequence ID" value="CAG8819350.1"/>
    <property type="molecule type" value="Genomic_DNA"/>
</dbReference>
<name>A0ABN7W723_GIGMA</name>
<keyword evidence="2" id="KW-1185">Reference proteome</keyword>
<comment type="caution">
    <text evidence="1">The sequence shown here is derived from an EMBL/GenBank/DDBJ whole genome shotgun (WGS) entry which is preliminary data.</text>
</comment>
<dbReference type="Proteomes" id="UP000789901">
    <property type="component" value="Unassembled WGS sequence"/>
</dbReference>
<sequence length="152" mass="17456">MIPENRYAYFNNLIELKSLNNEISKLEEIYLTNDDLDEESDNESTDNETYNETSESLVIYINNFFTVKQIEYLCAPSNACIAEAKKTHNKRLNKRDDDAFLAALKRFQKMKALTQSKSSLYFLGIIDTSMHATEFKDGTPKAYLTTNINLGV</sequence>
<organism evidence="1 2">
    <name type="scientific">Gigaspora margarita</name>
    <dbReference type="NCBI Taxonomy" id="4874"/>
    <lineage>
        <taxon>Eukaryota</taxon>
        <taxon>Fungi</taxon>
        <taxon>Fungi incertae sedis</taxon>
        <taxon>Mucoromycota</taxon>
        <taxon>Glomeromycotina</taxon>
        <taxon>Glomeromycetes</taxon>
        <taxon>Diversisporales</taxon>
        <taxon>Gigasporaceae</taxon>
        <taxon>Gigaspora</taxon>
    </lineage>
</organism>
<protein>
    <submittedName>
        <fullName evidence="1">39239_t:CDS:1</fullName>
    </submittedName>
</protein>
<accession>A0ABN7W723</accession>